<dbReference type="InterPro" id="IPR012337">
    <property type="entry name" value="RNaseH-like_sf"/>
</dbReference>
<evidence type="ECO:0000313" key="4">
    <source>
        <dbReference type="Proteomes" id="UP000014760"/>
    </source>
</evidence>
<dbReference type="Proteomes" id="UP000014760">
    <property type="component" value="Unassembled WGS sequence"/>
</dbReference>
<dbReference type="STRING" id="283909.R7THR5"/>
<dbReference type="OrthoDB" id="368776at2759"/>
<dbReference type="InterPro" id="IPR052144">
    <property type="entry name" value="piRNA_biogenesis_EXD1"/>
</dbReference>
<feature type="domain" description="3'-5' exonuclease" evidence="1">
    <location>
        <begin position="59"/>
        <end position="159"/>
    </location>
</feature>
<gene>
    <name evidence="2" type="ORF">CAPTEDRAFT_224359</name>
</gene>
<reference evidence="4" key="1">
    <citation type="submission" date="2012-12" db="EMBL/GenBank/DDBJ databases">
        <authorList>
            <person name="Hellsten U."/>
            <person name="Grimwood J."/>
            <person name="Chapman J.A."/>
            <person name="Shapiro H."/>
            <person name="Aerts A."/>
            <person name="Otillar R.P."/>
            <person name="Terry A.Y."/>
            <person name="Boore J.L."/>
            <person name="Simakov O."/>
            <person name="Marletaz F."/>
            <person name="Cho S.-J."/>
            <person name="Edsinger-Gonzales E."/>
            <person name="Havlak P."/>
            <person name="Kuo D.-H."/>
            <person name="Larsson T."/>
            <person name="Lv J."/>
            <person name="Arendt D."/>
            <person name="Savage R."/>
            <person name="Osoegawa K."/>
            <person name="de Jong P."/>
            <person name="Lindberg D.R."/>
            <person name="Seaver E.C."/>
            <person name="Weisblat D.A."/>
            <person name="Putnam N.H."/>
            <person name="Grigoriev I.V."/>
            <person name="Rokhsar D.S."/>
        </authorList>
    </citation>
    <scope>NUCLEOTIDE SEQUENCE</scope>
    <source>
        <strain evidence="4">I ESC-2004</strain>
    </source>
</reference>
<evidence type="ECO:0000313" key="3">
    <source>
        <dbReference type="EnsemblMetazoa" id="CapteP224359"/>
    </source>
</evidence>
<dbReference type="GO" id="GO:1990923">
    <property type="term" value="C:PET complex"/>
    <property type="evidence" value="ECO:0007669"/>
    <property type="project" value="TreeGrafter"/>
</dbReference>
<dbReference type="AlphaFoldDB" id="R7THR5"/>
<keyword evidence="4" id="KW-1185">Reference proteome</keyword>
<protein>
    <recommendedName>
        <fullName evidence="1">3'-5' exonuclease domain-containing protein</fullName>
    </recommendedName>
</protein>
<evidence type="ECO:0000313" key="2">
    <source>
        <dbReference type="EMBL" id="ELT93333.1"/>
    </source>
</evidence>
<dbReference type="InterPro" id="IPR036397">
    <property type="entry name" value="RNaseH_sf"/>
</dbReference>
<dbReference type="GO" id="GO:0003676">
    <property type="term" value="F:nucleic acid binding"/>
    <property type="evidence" value="ECO:0007669"/>
    <property type="project" value="InterPro"/>
</dbReference>
<dbReference type="OMA" id="CTNDSIN"/>
<name>R7THR5_CAPTE</name>
<dbReference type="InterPro" id="IPR002562">
    <property type="entry name" value="3'-5'_exonuclease_dom"/>
</dbReference>
<reference evidence="3" key="3">
    <citation type="submission" date="2015-06" db="UniProtKB">
        <authorList>
            <consortium name="EnsemblMetazoa"/>
        </authorList>
    </citation>
    <scope>IDENTIFICATION</scope>
</reference>
<evidence type="ECO:0000259" key="1">
    <source>
        <dbReference type="Pfam" id="PF01612"/>
    </source>
</evidence>
<dbReference type="Gene3D" id="3.30.420.10">
    <property type="entry name" value="Ribonuclease H-like superfamily/Ribonuclease H"/>
    <property type="match status" value="1"/>
</dbReference>
<proteinExistence type="predicted"/>
<dbReference type="SUPFAM" id="SSF53098">
    <property type="entry name" value="Ribonuclease H-like"/>
    <property type="match status" value="1"/>
</dbReference>
<dbReference type="PANTHER" id="PTHR46628:SF1">
    <property type="entry name" value="PIRNA BIOGENESIS PROTEIN EXD1"/>
    <property type="match status" value="1"/>
</dbReference>
<dbReference type="GO" id="GO:0034587">
    <property type="term" value="P:piRNA processing"/>
    <property type="evidence" value="ECO:0007669"/>
    <property type="project" value="TreeGrafter"/>
</dbReference>
<dbReference type="EMBL" id="KB309774">
    <property type="protein sequence ID" value="ELT93333.1"/>
    <property type="molecule type" value="Genomic_DNA"/>
</dbReference>
<organism evidence="2">
    <name type="scientific">Capitella teleta</name>
    <name type="common">Polychaete worm</name>
    <dbReference type="NCBI Taxonomy" id="283909"/>
    <lineage>
        <taxon>Eukaryota</taxon>
        <taxon>Metazoa</taxon>
        <taxon>Spiralia</taxon>
        <taxon>Lophotrochozoa</taxon>
        <taxon>Annelida</taxon>
        <taxon>Polychaeta</taxon>
        <taxon>Sedentaria</taxon>
        <taxon>Scolecida</taxon>
        <taxon>Capitellidae</taxon>
        <taxon>Capitella</taxon>
    </lineage>
</organism>
<dbReference type="EnsemblMetazoa" id="CapteT224359">
    <property type="protein sequence ID" value="CapteP224359"/>
    <property type="gene ID" value="CapteG224359"/>
</dbReference>
<dbReference type="EMBL" id="AMQN01012817">
    <property type="status" value="NOT_ANNOTATED_CDS"/>
    <property type="molecule type" value="Genomic_DNA"/>
</dbReference>
<dbReference type="HOGENOM" id="CLU_1039161_0_0_1"/>
<dbReference type="GO" id="GO:0008408">
    <property type="term" value="F:3'-5' exonuclease activity"/>
    <property type="evidence" value="ECO:0007669"/>
    <property type="project" value="InterPro"/>
</dbReference>
<dbReference type="PANTHER" id="PTHR46628">
    <property type="entry name" value="PIRNA BIOGENESIS PROTEIN EXD1"/>
    <property type="match status" value="1"/>
</dbReference>
<reference evidence="2 4" key="2">
    <citation type="journal article" date="2013" name="Nature">
        <title>Insights into bilaterian evolution from three spiralian genomes.</title>
        <authorList>
            <person name="Simakov O."/>
            <person name="Marletaz F."/>
            <person name="Cho S.J."/>
            <person name="Edsinger-Gonzales E."/>
            <person name="Havlak P."/>
            <person name="Hellsten U."/>
            <person name="Kuo D.H."/>
            <person name="Larsson T."/>
            <person name="Lv J."/>
            <person name="Arendt D."/>
            <person name="Savage R."/>
            <person name="Osoegawa K."/>
            <person name="de Jong P."/>
            <person name="Grimwood J."/>
            <person name="Chapman J.A."/>
            <person name="Shapiro H."/>
            <person name="Aerts A."/>
            <person name="Otillar R.P."/>
            <person name="Terry A.Y."/>
            <person name="Boore J.L."/>
            <person name="Grigoriev I.V."/>
            <person name="Lindberg D.R."/>
            <person name="Seaver E.C."/>
            <person name="Weisblat D.A."/>
            <person name="Putnam N.H."/>
            <person name="Rokhsar D.S."/>
        </authorList>
    </citation>
    <scope>NUCLEOTIDE SEQUENCE</scope>
    <source>
        <strain evidence="2 4">I ESC-2004</strain>
    </source>
</reference>
<dbReference type="Pfam" id="PF01612">
    <property type="entry name" value="DNA_pol_A_exo1"/>
    <property type="match status" value="1"/>
</dbReference>
<sequence>MGRRPTKGMGQVLRQSREMAKIRIINRVDSCVKVVQKLLKSNTVLSLSIKHIEIHPWDIVLIAVGERNGNVFIFDVKTCPAIVHEGQLWRIIIADALPKVMHDCRRSGSSLQRQYQLRLCNVFDTQAAFCLLMMEKQLPPRLISLRDLYEKCGDPGRRMSTSLQEADGVGGGIYWAQRPMSSHLVQSLATELRTLLPNLHENLLREIPDIADSFMNELCEMFINGDFFKRSTKSAKKRCKHITRLSDRQRTLLYATIPQGAQSLDIHQ</sequence>
<accession>R7THR5</accession>